<keyword evidence="3" id="KW-1185">Reference proteome</keyword>
<evidence type="ECO:0000313" key="2">
    <source>
        <dbReference type="EMBL" id="KAK2560456.1"/>
    </source>
</evidence>
<reference evidence="2" key="2">
    <citation type="journal article" date="2023" name="Science">
        <title>Genomic signatures of disease resistance in endangered staghorn corals.</title>
        <authorList>
            <person name="Vollmer S.V."/>
            <person name="Selwyn J.D."/>
            <person name="Despard B.A."/>
            <person name="Roesel C.L."/>
        </authorList>
    </citation>
    <scope>NUCLEOTIDE SEQUENCE</scope>
    <source>
        <strain evidence="2">K2</strain>
    </source>
</reference>
<accession>A0AAD9QFQ6</accession>
<proteinExistence type="predicted"/>
<organism evidence="2 3">
    <name type="scientific">Acropora cervicornis</name>
    <name type="common">Staghorn coral</name>
    <dbReference type="NCBI Taxonomy" id="6130"/>
    <lineage>
        <taxon>Eukaryota</taxon>
        <taxon>Metazoa</taxon>
        <taxon>Cnidaria</taxon>
        <taxon>Anthozoa</taxon>
        <taxon>Hexacorallia</taxon>
        <taxon>Scleractinia</taxon>
        <taxon>Astrocoeniina</taxon>
        <taxon>Acroporidae</taxon>
        <taxon>Acropora</taxon>
    </lineage>
</organism>
<sequence>MTLLYKGLRGFMPKNIPVAVPPIYNQTMNSVADGLAIATSTVRSWEYLPCGRQRSVFPHGIVSECDLNNSRSTSVESNDKNYPGKQATIATNWDSSPCLAQNPSSARWGSRLSHRQTSTKSPRSKDSDSRRVLEPRQRPIRMRLHSCPSTLENNSVGLEFSQLSSQIMVQAQPVRLVGRQSQPLTPTKPKLSRSLTIGKSRAASVTSVGQLNADTSTERQQEEVQLSGALSDVKLEDAFIFIENGKAVDLKPHKINRKKKLENKEVAKSKTYREFKEAMQKFEDAQLSLEGEMNAKVKTIEQRNKELEFFNEHAQTQLMDLFSAVKEKRRLKSGKNLKHRS</sequence>
<name>A0AAD9QFQ6_ACRCE</name>
<feature type="compositionally biased region" description="Polar residues" evidence="1">
    <location>
        <begin position="93"/>
        <end position="107"/>
    </location>
</feature>
<reference evidence="2" key="1">
    <citation type="journal article" date="2023" name="G3 (Bethesda)">
        <title>Whole genome assembly and annotation of the endangered Caribbean coral Acropora cervicornis.</title>
        <authorList>
            <person name="Selwyn J.D."/>
            <person name="Vollmer S.V."/>
        </authorList>
    </citation>
    <scope>NUCLEOTIDE SEQUENCE</scope>
    <source>
        <strain evidence="2">K2</strain>
    </source>
</reference>
<gene>
    <name evidence="2" type="ORF">P5673_016808</name>
</gene>
<comment type="caution">
    <text evidence="2">The sequence shown here is derived from an EMBL/GenBank/DDBJ whole genome shotgun (WGS) entry which is preliminary data.</text>
</comment>
<dbReference type="AlphaFoldDB" id="A0AAD9QFQ6"/>
<evidence type="ECO:0000256" key="1">
    <source>
        <dbReference type="SAM" id="MobiDB-lite"/>
    </source>
</evidence>
<dbReference type="Proteomes" id="UP001249851">
    <property type="component" value="Unassembled WGS sequence"/>
</dbReference>
<dbReference type="EMBL" id="JARQWQ010000036">
    <property type="protein sequence ID" value="KAK2560456.1"/>
    <property type="molecule type" value="Genomic_DNA"/>
</dbReference>
<feature type="region of interest" description="Disordered" evidence="1">
    <location>
        <begin position="93"/>
        <end position="142"/>
    </location>
</feature>
<feature type="compositionally biased region" description="Basic and acidic residues" evidence="1">
    <location>
        <begin position="123"/>
        <end position="137"/>
    </location>
</feature>
<evidence type="ECO:0000313" key="3">
    <source>
        <dbReference type="Proteomes" id="UP001249851"/>
    </source>
</evidence>
<protein>
    <submittedName>
        <fullName evidence="2">Uncharacterized protein</fullName>
    </submittedName>
</protein>